<proteinExistence type="predicted"/>
<protein>
    <submittedName>
        <fullName evidence="1">Uncharacterized protein</fullName>
    </submittedName>
</protein>
<keyword evidence="2" id="KW-1185">Reference proteome</keyword>
<evidence type="ECO:0000313" key="1">
    <source>
        <dbReference type="EMBL" id="USN15337.1"/>
    </source>
</evidence>
<organism evidence="1 2">
    <name type="scientific">Brevundimonas phage vB_BpoS-Kikimora</name>
    <dbReference type="NCBI Taxonomy" id="2948601"/>
    <lineage>
        <taxon>Viruses</taxon>
        <taxon>Duplodnaviria</taxon>
        <taxon>Heunggongvirae</taxon>
        <taxon>Uroviricota</taxon>
        <taxon>Caudoviricetes</taxon>
        <taxon>Jeanschmidtviridae</taxon>
        <taxon>Kikimoravirus</taxon>
        <taxon>Kikimoravirus kikimora</taxon>
    </lineage>
</organism>
<sequence length="124" mass="13535">MTQLVLPALEGGTNWGAPRRLIAVRHDKKVRLFIRSGMQLAVGARGFGREYHPAALTLEYVGMFGRSSKVLAEGRISAKTLAAHAAEIDTRFEVEIASKLNPRKSVLVAPDGGLTPLEAWPKSW</sequence>
<dbReference type="EMBL" id="ON529857">
    <property type="protein sequence ID" value="USN15337.1"/>
    <property type="molecule type" value="Genomic_DNA"/>
</dbReference>
<dbReference type="Proteomes" id="UP001056576">
    <property type="component" value="Segment"/>
</dbReference>
<gene>
    <name evidence="1" type="ORF">KIKIMORA_01910</name>
</gene>
<reference evidence="1 2" key="1">
    <citation type="submission" date="2022-05" db="EMBL/GenBank/DDBJ databases">
        <authorList>
            <person name="Friedrich I."/>
            <person name="Poehlein A."/>
            <person name="Schneider D."/>
            <person name="Hertel R."/>
            <person name="Daniel R."/>
        </authorList>
    </citation>
    <scope>NUCLEOTIDE SEQUENCE [LARGE SCALE GENOMIC DNA]</scope>
</reference>
<evidence type="ECO:0000313" key="2">
    <source>
        <dbReference type="Proteomes" id="UP001056576"/>
    </source>
</evidence>
<accession>A0A9E7MT82</accession>
<name>A0A9E7MT82_9CAUD</name>